<sequence>MTGSERGDSENDAPTVSRSGGRHSGPPADAAANVTPSAPPVTAPVVAPVTAPVGAPVTAPATPPATSEPATSDAAPHVTDPDAADEVHTPTRALPIVQDSDDAGSEPTVAMQTIVHDSDDAGSERTVAIQTMSPDGTANDDVDDLATAPVAHEAPETPSDRTAALLQAARSWLNQDPDPETQAQLRALINAVDDGDTVALSNLHSRFDTRLAFGTAGLRGEISAGPNRMNRVLVSQAAAGLATYLRRHAAPGVTPSVVIGYDGRKNSHVFATDTAALMAGAGVRAILLPRLLPTPVLAFAVRHFDASCGVMVTASHNPPNDNGYKVYLGGANNGAQIVSPDDKAISDEILRVAADEHVLKLPRGTYETAEEDVVLAYIAATAGIAHTPRAQVNAVYTAMHGVGWDTTRRVLVKAGFDLPTLVDAQIAPDAAFPTVAFPNPEEPGAMDLAYETAREVSAELIIANDPDADRLAVAIPDLSSASGYRRLSGNEVGAILGWRAAALAGSDPDAVITEEAGALACSIVSSPALHAVADAYGLRFVETLTGFKWVSRVPNLVYGFEEALGYLVNPETVRDKDGISAAVALLSLVSDLKSEGTTLAGYLDLFSEKFGHFASGQISVRVSELSTIALVMTRLRESPPTHVGRIRVDEIDDFRWGLGDLPPSDVLRIRLTDGSRVMVRPSGTEPKLKVYIDTRSTVGTLVERRAAAQAALDELDRGMRALIA</sequence>
<comment type="similarity">
    <text evidence="2">Belongs to the phosphohexose mutase family.</text>
</comment>
<evidence type="ECO:0000256" key="5">
    <source>
        <dbReference type="ARBA" id="ARBA00022842"/>
    </source>
</evidence>
<proteinExistence type="inferred from homology"/>
<evidence type="ECO:0000259" key="8">
    <source>
        <dbReference type="Pfam" id="PF00408"/>
    </source>
</evidence>
<evidence type="ECO:0000313" key="13">
    <source>
        <dbReference type="Proteomes" id="UP000199639"/>
    </source>
</evidence>
<dbReference type="CDD" id="cd05799">
    <property type="entry name" value="PGM2"/>
    <property type="match status" value="1"/>
</dbReference>
<dbReference type="PANTHER" id="PTHR45745:SF1">
    <property type="entry name" value="PHOSPHOGLUCOMUTASE 2B-RELATED"/>
    <property type="match status" value="1"/>
</dbReference>
<dbReference type="InterPro" id="IPR036900">
    <property type="entry name" value="A-D-PHexomutase_C_sf"/>
</dbReference>
<keyword evidence="3" id="KW-0597">Phosphoprotein</keyword>
<dbReference type="InterPro" id="IPR005846">
    <property type="entry name" value="A-D-PHexomutase_a/b/a-III"/>
</dbReference>
<comment type="cofactor">
    <cofactor evidence="1">
        <name>Mg(2+)</name>
        <dbReference type="ChEBI" id="CHEBI:18420"/>
    </cofactor>
</comment>
<dbReference type="Pfam" id="PF00408">
    <property type="entry name" value="PGM_PMM_IV"/>
    <property type="match status" value="1"/>
</dbReference>
<dbReference type="SUPFAM" id="SSF55957">
    <property type="entry name" value="Phosphoglucomutase, C-terminal domain"/>
    <property type="match status" value="1"/>
</dbReference>
<evidence type="ECO:0000256" key="1">
    <source>
        <dbReference type="ARBA" id="ARBA00001946"/>
    </source>
</evidence>
<keyword evidence="6" id="KW-0413">Isomerase</keyword>
<evidence type="ECO:0000256" key="6">
    <source>
        <dbReference type="ARBA" id="ARBA00023235"/>
    </source>
</evidence>
<dbReference type="Pfam" id="PF02880">
    <property type="entry name" value="PGM_PMM_III"/>
    <property type="match status" value="1"/>
</dbReference>
<keyword evidence="4" id="KW-0479">Metal-binding</keyword>
<dbReference type="Proteomes" id="UP000199639">
    <property type="component" value="Unassembled WGS sequence"/>
</dbReference>
<evidence type="ECO:0000313" key="12">
    <source>
        <dbReference type="EMBL" id="SDO15176.1"/>
    </source>
</evidence>
<name>A0A5E9G1L4_9MICO</name>
<feature type="region of interest" description="Disordered" evidence="7">
    <location>
        <begin position="1"/>
        <end position="104"/>
    </location>
</feature>
<dbReference type="EMBL" id="FNIB01000011">
    <property type="protein sequence ID" value="SDO15176.1"/>
    <property type="molecule type" value="Genomic_DNA"/>
</dbReference>
<accession>A0A5E9G1L4</accession>
<feature type="domain" description="Alpha-D-phosphohexomutase C-terminal" evidence="8">
    <location>
        <begin position="649"/>
        <end position="696"/>
    </location>
</feature>
<gene>
    <name evidence="12" type="ORF">SAMN05216368_11168</name>
</gene>
<feature type="domain" description="Alpha-D-phosphohexomutase alpha/beta/alpha" evidence="11">
    <location>
        <begin position="516"/>
        <end position="599"/>
    </location>
</feature>
<protein>
    <submittedName>
        <fullName evidence="12">Phosphomannomutase</fullName>
    </submittedName>
</protein>
<dbReference type="Gene3D" id="3.30.310.50">
    <property type="entry name" value="Alpha-D-phosphohexomutase, C-terminal domain"/>
    <property type="match status" value="1"/>
</dbReference>
<feature type="domain" description="Alpha-D-phosphohexomutase alpha/beta/alpha" evidence="10">
    <location>
        <begin position="384"/>
        <end position="474"/>
    </location>
</feature>
<dbReference type="InterPro" id="IPR005843">
    <property type="entry name" value="A-D-PHexomutase_C"/>
</dbReference>
<dbReference type="InterPro" id="IPR016066">
    <property type="entry name" value="A-D-PHexomutase_CS"/>
</dbReference>
<dbReference type="PROSITE" id="PS00710">
    <property type="entry name" value="PGM_PMM"/>
    <property type="match status" value="1"/>
</dbReference>
<evidence type="ECO:0000256" key="2">
    <source>
        <dbReference type="ARBA" id="ARBA00010231"/>
    </source>
</evidence>
<dbReference type="GO" id="GO:0005975">
    <property type="term" value="P:carbohydrate metabolic process"/>
    <property type="evidence" value="ECO:0007669"/>
    <property type="project" value="InterPro"/>
</dbReference>
<evidence type="ECO:0000259" key="11">
    <source>
        <dbReference type="Pfam" id="PF02880"/>
    </source>
</evidence>
<dbReference type="GO" id="GO:0000287">
    <property type="term" value="F:magnesium ion binding"/>
    <property type="evidence" value="ECO:0007669"/>
    <property type="project" value="InterPro"/>
</dbReference>
<dbReference type="SUPFAM" id="SSF53738">
    <property type="entry name" value="Phosphoglucomutase, first 3 domains"/>
    <property type="match status" value="3"/>
</dbReference>
<dbReference type="STRING" id="1424659.SAMN05216368_11168"/>
<dbReference type="Pfam" id="PF02879">
    <property type="entry name" value="PGM_PMM_II"/>
    <property type="match status" value="1"/>
</dbReference>
<dbReference type="InterPro" id="IPR005844">
    <property type="entry name" value="A-D-PHexomutase_a/b/a-I"/>
</dbReference>
<dbReference type="GO" id="GO:0006166">
    <property type="term" value="P:purine ribonucleoside salvage"/>
    <property type="evidence" value="ECO:0007669"/>
    <property type="project" value="TreeGrafter"/>
</dbReference>
<organism evidence="12 13">
    <name type="scientific">Cryobacterium flavum</name>
    <dbReference type="NCBI Taxonomy" id="1424659"/>
    <lineage>
        <taxon>Bacteria</taxon>
        <taxon>Bacillati</taxon>
        <taxon>Actinomycetota</taxon>
        <taxon>Actinomycetes</taxon>
        <taxon>Micrococcales</taxon>
        <taxon>Microbacteriaceae</taxon>
        <taxon>Cryobacterium</taxon>
    </lineage>
</organism>
<reference evidence="12 13" key="1">
    <citation type="submission" date="2016-10" db="EMBL/GenBank/DDBJ databases">
        <authorList>
            <person name="Varghese N."/>
            <person name="Submissions S."/>
        </authorList>
    </citation>
    <scope>NUCLEOTIDE SEQUENCE [LARGE SCALE GENOMIC DNA]</scope>
    <source>
        <strain evidence="12 13">CGMCC 1.11215</strain>
    </source>
</reference>
<dbReference type="Gene3D" id="3.40.120.10">
    <property type="entry name" value="Alpha-D-Glucose-1,6-Bisphosphate, subunit A, domain 3"/>
    <property type="match status" value="3"/>
</dbReference>
<keyword evidence="5" id="KW-0460">Magnesium</keyword>
<dbReference type="InterPro" id="IPR016055">
    <property type="entry name" value="A-D-PHexomutase_a/b/a-I/II/III"/>
</dbReference>
<evidence type="ECO:0000256" key="7">
    <source>
        <dbReference type="SAM" id="MobiDB-lite"/>
    </source>
</evidence>
<evidence type="ECO:0000256" key="3">
    <source>
        <dbReference type="ARBA" id="ARBA00022553"/>
    </source>
</evidence>
<evidence type="ECO:0000259" key="10">
    <source>
        <dbReference type="Pfam" id="PF02879"/>
    </source>
</evidence>
<feature type="compositionally biased region" description="Low complexity" evidence="7">
    <location>
        <begin position="43"/>
        <end position="76"/>
    </location>
</feature>
<dbReference type="Pfam" id="PF02878">
    <property type="entry name" value="PGM_PMM_I"/>
    <property type="match status" value="1"/>
</dbReference>
<dbReference type="GO" id="GO:0008973">
    <property type="term" value="F:phosphopentomutase activity"/>
    <property type="evidence" value="ECO:0007669"/>
    <property type="project" value="TreeGrafter"/>
</dbReference>
<dbReference type="AlphaFoldDB" id="A0A5E9G1L4"/>
<feature type="domain" description="Alpha-D-phosphohexomutase alpha/beta/alpha" evidence="9">
    <location>
        <begin position="211"/>
        <end position="351"/>
    </location>
</feature>
<evidence type="ECO:0000256" key="4">
    <source>
        <dbReference type="ARBA" id="ARBA00022723"/>
    </source>
</evidence>
<dbReference type="InterPro" id="IPR005845">
    <property type="entry name" value="A-D-PHexomutase_a/b/a-II"/>
</dbReference>
<dbReference type="PANTHER" id="PTHR45745">
    <property type="entry name" value="PHOSPHOMANNOMUTASE 45A"/>
    <property type="match status" value="1"/>
</dbReference>
<evidence type="ECO:0000259" key="9">
    <source>
        <dbReference type="Pfam" id="PF02878"/>
    </source>
</evidence>